<evidence type="ECO:0000313" key="13">
    <source>
        <dbReference type="EMBL" id="AIK97225.1"/>
    </source>
</evidence>
<keyword evidence="5" id="KW-0413">Isomerase</keyword>
<evidence type="ECO:0000256" key="4">
    <source>
        <dbReference type="ARBA" id="ARBA00022840"/>
    </source>
</evidence>
<accession>A0A077B2J7</accession>
<protein>
    <recommendedName>
        <fullName evidence="7">DNA 3'-5' helicase</fullName>
        <ecNumber evidence="7">5.6.2.4</ecNumber>
    </recommendedName>
    <alternativeName>
        <fullName evidence="8">DNA 3'-5' helicase II</fullName>
    </alternativeName>
</protein>
<dbReference type="KEGG" id="paca:ID47_11525"/>
<dbReference type="Pfam" id="PF13361">
    <property type="entry name" value="UvrD_C"/>
    <property type="match status" value="1"/>
</dbReference>
<dbReference type="GO" id="GO:0000725">
    <property type="term" value="P:recombinational repair"/>
    <property type="evidence" value="ECO:0007669"/>
    <property type="project" value="TreeGrafter"/>
</dbReference>
<dbReference type="Pfam" id="PF00580">
    <property type="entry name" value="UvrD-helicase"/>
    <property type="match status" value="2"/>
</dbReference>
<name>A0A077B2J7_9PROT</name>
<comment type="catalytic activity">
    <reaction evidence="6">
        <text>Couples ATP hydrolysis with the unwinding of duplex DNA by translocating in the 3'-5' direction.</text>
        <dbReference type="EC" id="5.6.2.4"/>
    </reaction>
</comment>
<evidence type="ECO:0000256" key="6">
    <source>
        <dbReference type="ARBA" id="ARBA00034617"/>
    </source>
</evidence>
<keyword evidence="4 10" id="KW-0067">ATP-binding</keyword>
<evidence type="ECO:0000256" key="8">
    <source>
        <dbReference type="ARBA" id="ARBA00034923"/>
    </source>
</evidence>
<dbReference type="PROSITE" id="PS51198">
    <property type="entry name" value="UVRD_HELICASE_ATP_BIND"/>
    <property type="match status" value="1"/>
</dbReference>
<evidence type="ECO:0000259" key="11">
    <source>
        <dbReference type="PROSITE" id="PS51198"/>
    </source>
</evidence>
<dbReference type="GO" id="GO:0043138">
    <property type="term" value="F:3'-5' DNA helicase activity"/>
    <property type="evidence" value="ECO:0007669"/>
    <property type="project" value="UniProtKB-EC"/>
</dbReference>
<comment type="catalytic activity">
    <reaction evidence="9">
        <text>ATP + H2O = ADP + phosphate + H(+)</text>
        <dbReference type="Rhea" id="RHEA:13065"/>
        <dbReference type="ChEBI" id="CHEBI:15377"/>
        <dbReference type="ChEBI" id="CHEBI:15378"/>
        <dbReference type="ChEBI" id="CHEBI:30616"/>
        <dbReference type="ChEBI" id="CHEBI:43474"/>
        <dbReference type="ChEBI" id="CHEBI:456216"/>
        <dbReference type="EC" id="5.6.2.4"/>
    </reaction>
</comment>
<evidence type="ECO:0000256" key="7">
    <source>
        <dbReference type="ARBA" id="ARBA00034808"/>
    </source>
</evidence>
<dbReference type="eggNOG" id="COG1074">
    <property type="taxonomic scope" value="Bacteria"/>
</dbReference>
<organism evidence="13 14">
    <name type="scientific">Candidatus Odyssella acanthamoebae</name>
    <dbReference type="NCBI Taxonomy" id="91604"/>
    <lineage>
        <taxon>Bacteria</taxon>
        <taxon>Pseudomonadati</taxon>
        <taxon>Pseudomonadota</taxon>
        <taxon>Alphaproteobacteria</taxon>
        <taxon>Holosporales</taxon>
        <taxon>Candidatus Paracaedibacteraceae</taxon>
        <taxon>Candidatus Odyssella</taxon>
    </lineage>
</organism>
<evidence type="ECO:0000259" key="12">
    <source>
        <dbReference type="PROSITE" id="PS51217"/>
    </source>
</evidence>
<dbReference type="PANTHER" id="PTHR11070:SF2">
    <property type="entry name" value="ATP-DEPENDENT DNA HELICASE SRS2"/>
    <property type="match status" value="1"/>
</dbReference>
<dbReference type="STRING" id="91604.ID47_11525"/>
<dbReference type="EMBL" id="CP008941">
    <property type="protein sequence ID" value="AIK97225.1"/>
    <property type="molecule type" value="Genomic_DNA"/>
</dbReference>
<evidence type="ECO:0000256" key="2">
    <source>
        <dbReference type="ARBA" id="ARBA00022801"/>
    </source>
</evidence>
<dbReference type="Proteomes" id="UP000028926">
    <property type="component" value="Chromosome"/>
</dbReference>
<keyword evidence="2 10" id="KW-0378">Hydrolase</keyword>
<evidence type="ECO:0000256" key="5">
    <source>
        <dbReference type="ARBA" id="ARBA00023235"/>
    </source>
</evidence>
<dbReference type="PANTHER" id="PTHR11070">
    <property type="entry name" value="UVRD / RECB / PCRA DNA HELICASE FAMILY MEMBER"/>
    <property type="match status" value="1"/>
</dbReference>
<gene>
    <name evidence="13" type="ORF">ID47_11525</name>
</gene>
<evidence type="ECO:0000256" key="1">
    <source>
        <dbReference type="ARBA" id="ARBA00022741"/>
    </source>
</evidence>
<feature type="binding site" evidence="10">
    <location>
        <begin position="26"/>
        <end position="33"/>
    </location>
    <ligand>
        <name>ATP</name>
        <dbReference type="ChEBI" id="CHEBI:30616"/>
    </ligand>
</feature>
<dbReference type="EC" id="5.6.2.4" evidence="7"/>
<dbReference type="AlphaFoldDB" id="A0A077B2J7"/>
<dbReference type="Gene3D" id="3.40.50.300">
    <property type="entry name" value="P-loop containing nucleotide triphosphate hydrolases"/>
    <property type="match status" value="4"/>
</dbReference>
<evidence type="ECO:0000313" key="14">
    <source>
        <dbReference type="Proteomes" id="UP000028926"/>
    </source>
</evidence>
<dbReference type="GO" id="GO:0016887">
    <property type="term" value="F:ATP hydrolysis activity"/>
    <property type="evidence" value="ECO:0007669"/>
    <property type="project" value="RHEA"/>
</dbReference>
<keyword evidence="14" id="KW-1185">Reference proteome</keyword>
<dbReference type="GO" id="GO:0003677">
    <property type="term" value="F:DNA binding"/>
    <property type="evidence" value="ECO:0007669"/>
    <property type="project" value="InterPro"/>
</dbReference>
<proteinExistence type="predicted"/>
<dbReference type="InterPro" id="IPR014016">
    <property type="entry name" value="UvrD-like_ATP-bd"/>
</dbReference>
<evidence type="ECO:0000256" key="10">
    <source>
        <dbReference type="PROSITE-ProRule" id="PRU00560"/>
    </source>
</evidence>
<dbReference type="InterPro" id="IPR000212">
    <property type="entry name" value="DNA_helicase_UvrD/REP"/>
</dbReference>
<dbReference type="HOGENOM" id="CLU_001114_0_0_5"/>
<evidence type="ECO:0000256" key="9">
    <source>
        <dbReference type="ARBA" id="ARBA00048988"/>
    </source>
</evidence>
<dbReference type="PROSITE" id="PS51217">
    <property type="entry name" value="UVRD_HELICASE_CTER"/>
    <property type="match status" value="1"/>
</dbReference>
<dbReference type="GO" id="GO:0033202">
    <property type="term" value="C:DNA helicase complex"/>
    <property type="evidence" value="ECO:0007669"/>
    <property type="project" value="TreeGrafter"/>
</dbReference>
<keyword evidence="3 10" id="KW-0347">Helicase</keyword>
<sequence length="1069" mass="120884">MIAVDANPSYPQKLAASPHVSAWVSASAGTGKTKVLTDRLLNLMLSGEDPSKILCLTFTKAAAAEMQTRLFHRLSSWVQMDDTQLHQSLEDLWQGPVTPPLHLKARSLFTQILDLPSGIKIQTIHGFCQTVLGRFPLEARIPAQFSILDDTTAAALLHRASAKMLHQKSQEYPDLFDLLALHYKDKKFEETLEDLLSHRRNLRQLSHHNLDSYNHHLKVTLDLPSHLTLLDRQAREGFIAKASQEGTYNRAGLLACLEVKANPILERWLASSVEERVALYDQYARLFLTADGSISKRPAVKHEVEAERIYQLNDLLNRLEIAQKSLILFVFGTAIYDHYQQQKLIESALDYDDLIEKTINLLNDPELAAWVLYKLDGGIDHILIDEAQDTNPAQWDVIKALTQDFFRPDKSNRTLFVVGDSKQSIYSFQGANPHDFVRLQHFFAQQSQAIGQTWRTVDLSVSFRSTPQILNLVDSVFTDKTLQEQVLAESNLVHTPFRQNHHGKVCLWPALIKPEDEEKGDMTPWTLPTVRIVDTGLYQQYAHQIAQQIDHLLHSGMILPSTKQPIQAKDILILVRQRSDFINHLIRCLKQRHIPIAGADRFLLTTHLAVKDLLSLGQFLLQPLDDLSLAAVLTSPLIGLSHADLMMLSMNRQGSLWMELIKHSESPTYQTAYEWLKEVLDKTDYLSPFELFSYVLHKLDGKKRILSRLSHEAEDVLGEFLNLLLTLDHQISPSLELVMGEILAQGYELKRDSADTQHNEVRIMTIHGSKGLQAPVVILVEKFNAKSPTGNILWRHTDQQCNLLLATPPKAQDIELTAVLKADHLLHEEAEDKRLLYVALTRAQDHLYIGGYGDKQPKDAWYSLLEDKGVVKEEWAPSVIPSTQDLPALSSVDISMLPDFLSTTVDLSHQLKPIEDKEPTTAQAHRGILIHKLLEILPELHPSLWQEKGMQVIQGMTNDLALQQDCLTTTLTLLKSDNLRDFFGQDSVAELEVMTANGDLIRLDRIVLGPIIKILDYKSSQTPPLSADQISASIKQQLKGYKQALAFLYPNTPIDCYVLWTTNGRLDQL</sequence>
<dbReference type="Gene3D" id="1.10.486.10">
    <property type="entry name" value="PCRA, domain 4"/>
    <property type="match status" value="1"/>
</dbReference>
<evidence type="ECO:0000256" key="3">
    <source>
        <dbReference type="ARBA" id="ARBA00022806"/>
    </source>
</evidence>
<dbReference type="GO" id="GO:0005829">
    <property type="term" value="C:cytosol"/>
    <property type="evidence" value="ECO:0007669"/>
    <property type="project" value="TreeGrafter"/>
</dbReference>
<dbReference type="SUPFAM" id="SSF52540">
    <property type="entry name" value="P-loop containing nucleoside triphosphate hydrolases"/>
    <property type="match status" value="1"/>
</dbReference>
<keyword evidence="1 10" id="KW-0547">Nucleotide-binding</keyword>
<feature type="domain" description="UvrD-like helicase ATP-binding" evidence="11">
    <location>
        <begin position="5"/>
        <end position="466"/>
    </location>
</feature>
<dbReference type="InterPro" id="IPR027417">
    <property type="entry name" value="P-loop_NTPase"/>
</dbReference>
<dbReference type="InterPro" id="IPR014017">
    <property type="entry name" value="DNA_helicase_UvrD-like_C"/>
</dbReference>
<feature type="domain" description="UvrD-like helicase C-terminal" evidence="12">
    <location>
        <begin position="484"/>
        <end position="771"/>
    </location>
</feature>
<dbReference type="GO" id="GO:0005524">
    <property type="term" value="F:ATP binding"/>
    <property type="evidence" value="ECO:0007669"/>
    <property type="project" value="UniProtKB-UniRule"/>
</dbReference>
<reference evidence="13 14" key="1">
    <citation type="submission" date="2014-07" db="EMBL/GenBank/DDBJ databases">
        <title>Comparative genomic insights into amoeba endosymbionts belonging to the families of Holosporaceae and Candidatus Midichloriaceae within Rickettsiales.</title>
        <authorList>
            <person name="Wang Z."/>
            <person name="Wu M."/>
        </authorList>
    </citation>
    <scope>NUCLEOTIDE SEQUENCE [LARGE SCALE GENOMIC DNA]</scope>
    <source>
        <strain evidence="13">PRA3</strain>
    </source>
</reference>
<dbReference type="RefSeq" id="WP_038466517.1">
    <property type="nucleotide sequence ID" value="NZ_CP008941.1"/>
</dbReference>